<keyword evidence="1" id="KW-1133">Transmembrane helix</keyword>
<dbReference type="InterPro" id="IPR029044">
    <property type="entry name" value="Nucleotide-diphossugar_trans"/>
</dbReference>
<protein>
    <submittedName>
        <fullName evidence="4">Glycosyltransferase family 2 protein</fullName>
    </submittedName>
</protein>
<dbReference type="PANTHER" id="PTHR48090">
    <property type="entry name" value="UNDECAPRENYL-PHOSPHATE 4-DEOXY-4-FORMAMIDO-L-ARABINOSE TRANSFERASE-RELATED"/>
    <property type="match status" value="1"/>
</dbReference>
<dbReference type="InterPro" id="IPR001173">
    <property type="entry name" value="Glyco_trans_2-like"/>
</dbReference>
<keyword evidence="1" id="KW-0472">Membrane</keyword>
<dbReference type="AlphaFoldDB" id="A0AA86T5K5"/>
<feature type="transmembrane region" description="Helical" evidence="1">
    <location>
        <begin position="375"/>
        <end position="398"/>
    </location>
</feature>
<evidence type="ECO:0000256" key="1">
    <source>
        <dbReference type="SAM" id="Phobius"/>
    </source>
</evidence>
<sequence length="403" mass="44302">MKRQEQPVETEHTLVETAAQIEVTIVMPCLNEADTLETCVKKAQRALRDSGIVGEVIVADNGSTDGSQAIALAMGARLVPVSAKGYGNALMGGIAAARGKYVIMGDADDSYDFLEVPKFVEKLRQGYVLVQGCRLPWGGGTIAKGAMPFLHRWWGNPMFTLMAKSWFSSPIHDVYCGLRGFSKELYERLNLRCTGMEFATEMIIKASLYGEKIAEVPITLHPDGRKSHPPHLKTFRDGWRTLRFFLIYSPRWLFFVPGLALIVLGLVGYGLAMPGVRIQGVTFDAHTLLFASLAIICGAQSIWFALFSKTFAISEGLLPEDPRLNRFFQVATLERGLILASGALLLGVGLLLAAINEWRIVGFGSLDYAKTMRMVVPGSTLVALGFQTILSSFFVSILGMRRR</sequence>
<feature type="domain" description="Low-salt glycan biosynthesis hexosyltransferase Agl6 C-terminal transmembrane region" evidence="3">
    <location>
        <begin position="306"/>
        <end position="399"/>
    </location>
</feature>
<name>A0AA86T5K5_9BACT</name>
<evidence type="ECO:0000259" key="2">
    <source>
        <dbReference type="Pfam" id="PF00535"/>
    </source>
</evidence>
<keyword evidence="1" id="KW-0812">Transmembrane</keyword>
<gene>
    <name evidence="4" type="ORF">DNFV4_02965</name>
</gene>
<feature type="domain" description="Glycosyltransferase 2-like" evidence="2">
    <location>
        <begin position="24"/>
        <end position="188"/>
    </location>
</feature>
<feature type="transmembrane region" description="Helical" evidence="1">
    <location>
        <begin position="252"/>
        <end position="273"/>
    </location>
</feature>
<evidence type="ECO:0000259" key="3">
    <source>
        <dbReference type="Pfam" id="PF26629"/>
    </source>
</evidence>
<reference evidence="4" key="1">
    <citation type="submission" date="2022-10" db="EMBL/GenBank/DDBJ databases">
        <authorList>
            <person name="Koch H."/>
        </authorList>
    </citation>
    <scope>NUCLEOTIDE SEQUENCE</scope>
    <source>
        <strain evidence="4">DNF</strain>
    </source>
</reference>
<dbReference type="Gene3D" id="3.90.550.10">
    <property type="entry name" value="Spore Coat Polysaccharide Biosynthesis Protein SpsA, Chain A"/>
    <property type="match status" value="1"/>
</dbReference>
<feature type="transmembrane region" description="Helical" evidence="1">
    <location>
        <begin position="285"/>
        <end position="307"/>
    </location>
</feature>
<dbReference type="RefSeq" id="WP_289269257.1">
    <property type="nucleotide sequence ID" value="NZ_OX365700.1"/>
</dbReference>
<dbReference type="KEGG" id="nti:DNFV4_02965"/>
<accession>A0AA86T5K5</accession>
<dbReference type="PANTHER" id="PTHR48090:SF7">
    <property type="entry name" value="RFBJ PROTEIN"/>
    <property type="match status" value="1"/>
</dbReference>
<dbReference type="CDD" id="cd04179">
    <property type="entry name" value="DPM_DPG-synthase_like"/>
    <property type="match status" value="1"/>
</dbReference>
<dbReference type="Pfam" id="PF26629">
    <property type="entry name" value="GT2_TM_C"/>
    <property type="match status" value="1"/>
</dbReference>
<dbReference type="InterPro" id="IPR050256">
    <property type="entry name" value="Glycosyltransferase_2"/>
</dbReference>
<dbReference type="Proteomes" id="UP001179121">
    <property type="component" value="Chromosome"/>
</dbReference>
<dbReference type="Pfam" id="PF00535">
    <property type="entry name" value="Glycos_transf_2"/>
    <property type="match status" value="1"/>
</dbReference>
<feature type="transmembrane region" description="Helical" evidence="1">
    <location>
        <begin position="336"/>
        <end position="355"/>
    </location>
</feature>
<dbReference type="InterPro" id="IPR058718">
    <property type="entry name" value="Agl6_TM_C"/>
</dbReference>
<proteinExistence type="predicted"/>
<dbReference type="SUPFAM" id="SSF53448">
    <property type="entry name" value="Nucleotide-diphospho-sugar transferases"/>
    <property type="match status" value="1"/>
</dbReference>
<evidence type="ECO:0000313" key="5">
    <source>
        <dbReference type="Proteomes" id="UP001179121"/>
    </source>
</evidence>
<keyword evidence="5" id="KW-1185">Reference proteome</keyword>
<organism evidence="4 5">
    <name type="scientific">Nitrospira tepida</name>
    <dbReference type="NCBI Taxonomy" id="2973512"/>
    <lineage>
        <taxon>Bacteria</taxon>
        <taxon>Pseudomonadati</taxon>
        <taxon>Nitrospirota</taxon>
        <taxon>Nitrospiria</taxon>
        <taxon>Nitrospirales</taxon>
        <taxon>Nitrospiraceae</taxon>
        <taxon>Nitrospira</taxon>
    </lineage>
</organism>
<evidence type="ECO:0000313" key="4">
    <source>
        <dbReference type="EMBL" id="CAI4032535.1"/>
    </source>
</evidence>
<dbReference type="EMBL" id="OX365700">
    <property type="protein sequence ID" value="CAI4032535.1"/>
    <property type="molecule type" value="Genomic_DNA"/>
</dbReference>